<protein>
    <submittedName>
        <fullName evidence="1">Uncharacterized protein</fullName>
    </submittedName>
</protein>
<accession>A0A8J5QNH1</accession>
<dbReference type="AlphaFoldDB" id="A0A8J5QNH1"/>
<keyword evidence="2" id="KW-1185">Reference proteome</keyword>
<gene>
    <name evidence="1" type="ORF">G9C98_004452</name>
</gene>
<name>A0A8J5QNH1_9HYME</name>
<organism evidence="1 2">
    <name type="scientific">Cotesia typhae</name>
    <dbReference type="NCBI Taxonomy" id="2053667"/>
    <lineage>
        <taxon>Eukaryota</taxon>
        <taxon>Metazoa</taxon>
        <taxon>Ecdysozoa</taxon>
        <taxon>Arthropoda</taxon>
        <taxon>Hexapoda</taxon>
        <taxon>Insecta</taxon>
        <taxon>Pterygota</taxon>
        <taxon>Neoptera</taxon>
        <taxon>Endopterygota</taxon>
        <taxon>Hymenoptera</taxon>
        <taxon>Apocrita</taxon>
        <taxon>Ichneumonoidea</taxon>
        <taxon>Braconidae</taxon>
        <taxon>Microgastrinae</taxon>
        <taxon>Cotesia</taxon>
    </lineage>
</organism>
<reference evidence="1" key="1">
    <citation type="submission" date="2020-03" db="EMBL/GenBank/DDBJ databases">
        <authorList>
            <person name="Chebbi M.A."/>
            <person name="Drezen J.M."/>
        </authorList>
    </citation>
    <scope>NUCLEOTIDE SEQUENCE</scope>
    <source>
        <tissue evidence="1">Whole body</tissue>
    </source>
</reference>
<proteinExistence type="predicted"/>
<sequence>MYPPNPRGLPKKISSVRKAILRNRYIKLGTQGRRLSFLWCRKAEWSIWGNACLVRRALLLQHRRTESWTSPPRISYFISCNIMKHQSCFQFNLSHLKDIESDTEDIKALSHASTILECRSVGAQPINYILMHILFTICINDLDRQSKVHRDLALCCLSTRLRTKNKDILLFIASDRDNHRVNWCSTLLRSRMDR</sequence>
<evidence type="ECO:0000313" key="1">
    <source>
        <dbReference type="EMBL" id="KAG8037130.1"/>
    </source>
</evidence>
<dbReference type="Proteomes" id="UP000729913">
    <property type="component" value="Unassembled WGS sequence"/>
</dbReference>
<reference evidence="1" key="2">
    <citation type="submission" date="2021-04" db="EMBL/GenBank/DDBJ databases">
        <title>Genome-wide patterns of bracovirus chromosomal integration into multiple host tissues during parasitism.</title>
        <authorList>
            <person name="Chebbi M.A.C."/>
        </authorList>
    </citation>
    <scope>NUCLEOTIDE SEQUENCE</scope>
    <source>
        <tissue evidence="1">Whole body</tissue>
    </source>
</reference>
<comment type="caution">
    <text evidence="1">The sequence shown here is derived from an EMBL/GenBank/DDBJ whole genome shotgun (WGS) entry which is preliminary data.</text>
</comment>
<dbReference type="EMBL" id="JAAOIC020000048">
    <property type="protein sequence ID" value="KAG8037130.1"/>
    <property type="molecule type" value="Genomic_DNA"/>
</dbReference>
<evidence type="ECO:0000313" key="2">
    <source>
        <dbReference type="Proteomes" id="UP000729913"/>
    </source>
</evidence>